<sequence>MEKKVLKRNEVEAAHKWAIEDLFQKDEDWKQEYEQTKELIVKLGKYQGKLSETPDTLLEFLNMENEVSLHIERIYVYANQKYHEDTSNGTYQGLADQASRLVVELESAMSFVVPEILTIPAETIEKYIAKQPGLKIFQFNLQEILRKKPHTLTAEMEELVAKAGELSEGPKNIFSMFNNADIKFPEIEDENGELVEITHGRFISLMESSNERVRREAFQKLYETYNKFRNTIAATFSANVKQEAFYAKVRQYPSAMDMRLFLSNIPRDVYTNLIASVHENLHLLHRYVSLRKKLMGVEELHMYDLYTPIVTEADVKISYAEAKEMVYEGLRPLGEDYLKVLKEGFDNRWIDVYENEGKRSGAYSWGAYGTHPYVLLNYQETLNNVFTLAHEMGHALHSYYSDAAQPINTAAYKTFVAEVASTCNEALLMEYLLGKTEDKKQRAYLINYFLEQFRSTLYRQAMFAEFEMITHQKAQEGTALTADILCEIYRGLIEQYFGSDIVIDKEIDMEWSRIPHFYTAFYVYQYATGYSAAMALSRKILQEGKTAVDAYINNFLSGGGSDYPIELLKKAGVDMSTREPVNQALALFGRLLDEMETLLA</sequence>
<proteinExistence type="inferred from homology"/>
<dbReference type="PANTHER" id="PTHR11804">
    <property type="entry name" value="PROTEASE M3 THIMET OLIGOPEPTIDASE-RELATED"/>
    <property type="match status" value="1"/>
</dbReference>
<dbReference type="RefSeq" id="WP_184094759.1">
    <property type="nucleotide sequence ID" value="NZ_AP023367.1"/>
</dbReference>
<dbReference type="NCBIfam" id="TIGR00181">
    <property type="entry name" value="pepF"/>
    <property type="match status" value="1"/>
</dbReference>
<keyword evidence="1" id="KW-0862">Zinc</keyword>
<dbReference type="InterPro" id="IPR045090">
    <property type="entry name" value="Pept_M3A_M3B"/>
</dbReference>
<comment type="similarity">
    <text evidence="1">Belongs to the peptidase M3B family.</text>
</comment>
<dbReference type="InterPro" id="IPR001567">
    <property type="entry name" value="Pept_M3A_M3B_dom"/>
</dbReference>
<dbReference type="Gene3D" id="1.20.140.70">
    <property type="entry name" value="Oligopeptidase f, N-terminal domain"/>
    <property type="match status" value="1"/>
</dbReference>
<dbReference type="InterPro" id="IPR042088">
    <property type="entry name" value="OligoPept_F_C"/>
</dbReference>
<dbReference type="GO" id="GO:0004222">
    <property type="term" value="F:metalloendopeptidase activity"/>
    <property type="evidence" value="ECO:0007669"/>
    <property type="project" value="UniProtKB-UniRule"/>
</dbReference>
<evidence type="ECO:0000256" key="1">
    <source>
        <dbReference type="RuleBase" id="RU368091"/>
    </source>
</evidence>
<dbReference type="InterPro" id="IPR004438">
    <property type="entry name" value="Peptidase_M3B"/>
</dbReference>
<dbReference type="SUPFAM" id="SSF55486">
    <property type="entry name" value="Metalloproteases ('zincins'), catalytic domain"/>
    <property type="match status" value="1"/>
</dbReference>
<comment type="function">
    <text evidence="1">Has oligopeptidase activity and degrades a variety of small bioactive peptides.</text>
</comment>
<reference evidence="2 3" key="1">
    <citation type="journal article" date="2016" name="Int. J. Syst. Evol. Microbiol.">
        <title>Descriptions of Anaerotaenia torta gen. nov., sp. nov. and Anaerocolumna cellulosilytica gen. nov., sp. nov. isolated from a methanogenic reactor of cattle waste.</title>
        <authorList>
            <person name="Uek A."/>
            <person name="Ohtaki Y."/>
            <person name="Kaku N."/>
            <person name="Ueki K."/>
        </authorList>
    </citation>
    <scope>NUCLEOTIDE SEQUENCE [LARGE SCALE GENOMIC DNA]</scope>
    <source>
        <strain evidence="2 3">SN021</strain>
    </source>
</reference>
<dbReference type="InterPro" id="IPR013647">
    <property type="entry name" value="OligopepF_N_dom"/>
</dbReference>
<dbReference type="Proteomes" id="UP000515561">
    <property type="component" value="Chromosome"/>
</dbReference>
<evidence type="ECO:0000313" key="2">
    <source>
        <dbReference type="EMBL" id="BCJ95462.1"/>
    </source>
</evidence>
<keyword evidence="1" id="KW-0645">Protease</keyword>
<accession>A0A6S6R7Y6</accession>
<dbReference type="Gene3D" id="1.10.1370.20">
    <property type="entry name" value="Oligoendopeptidase f, C-terminal domain"/>
    <property type="match status" value="1"/>
</dbReference>
<dbReference type="Gene3D" id="1.10.287.830">
    <property type="entry name" value="putative peptidase helix hairpin domain like"/>
    <property type="match status" value="1"/>
</dbReference>
<gene>
    <name evidence="2" type="ORF">acsn021_30310</name>
</gene>
<dbReference type="AlphaFoldDB" id="A0A6S6R7Y6"/>
<dbReference type="PANTHER" id="PTHR11804:SF84">
    <property type="entry name" value="SACCHAROLYSIN"/>
    <property type="match status" value="1"/>
</dbReference>
<keyword evidence="3" id="KW-1185">Reference proteome</keyword>
<dbReference type="Pfam" id="PF01432">
    <property type="entry name" value="Peptidase_M3"/>
    <property type="match status" value="1"/>
</dbReference>
<dbReference type="Pfam" id="PF08439">
    <property type="entry name" value="Peptidase_M3_N"/>
    <property type="match status" value="1"/>
</dbReference>
<name>A0A6S6R7Y6_9FIRM</name>
<evidence type="ECO:0000313" key="3">
    <source>
        <dbReference type="Proteomes" id="UP000515561"/>
    </source>
</evidence>
<keyword evidence="1" id="KW-0482">Metalloprotease</keyword>
<dbReference type="KEGG" id="acel:acsn021_30310"/>
<keyword evidence="1" id="KW-0479">Metal-binding</keyword>
<organism evidence="2 3">
    <name type="scientific">Anaerocolumna cellulosilytica</name>
    <dbReference type="NCBI Taxonomy" id="433286"/>
    <lineage>
        <taxon>Bacteria</taxon>
        <taxon>Bacillati</taxon>
        <taxon>Bacillota</taxon>
        <taxon>Clostridia</taxon>
        <taxon>Lachnospirales</taxon>
        <taxon>Lachnospiraceae</taxon>
        <taxon>Anaerocolumna</taxon>
    </lineage>
</organism>
<dbReference type="GO" id="GO:0006518">
    <property type="term" value="P:peptide metabolic process"/>
    <property type="evidence" value="ECO:0007669"/>
    <property type="project" value="TreeGrafter"/>
</dbReference>
<dbReference type="GO" id="GO:0046872">
    <property type="term" value="F:metal ion binding"/>
    <property type="evidence" value="ECO:0007669"/>
    <property type="project" value="UniProtKB-UniRule"/>
</dbReference>
<protein>
    <recommendedName>
        <fullName evidence="1">Oligopeptidase F</fullName>
        <ecNumber evidence="1">3.4.24.-</ecNumber>
    </recommendedName>
</protein>
<keyword evidence="1" id="KW-0378">Hydrolase</keyword>
<dbReference type="GO" id="GO:0006508">
    <property type="term" value="P:proteolysis"/>
    <property type="evidence" value="ECO:0007669"/>
    <property type="project" value="UniProtKB-KW"/>
</dbReference>
<dbReference type="EMBL" id="AP023367">
    <property type="protein sequence ID" value="BCJ95462.1"/>
    <property type="molecule type" value="Genomic_DNA"/>
</dbReference>
<dbReference type="EC" id="3.4.24.-" evidence="1"/>
<dbReference type="CDD" id="cd09608">
    <property type="entry name" value="M3B_PepF"/>
    <property type="match status" value="1"/>
</dbReference>
<comment type="cofactor">
    <cofactor evidence="1">
        <name>Zn(2+)</name>
        <dbReference type="ChEBI" id="CHEBI:29105"/>
    </cofactor>
    <text evidence="1">Binds 1 zinc ion.</text>
</comment>